<dbReference type="Proteomes" id="UP000037069">
    <property type="component" value="Unassembled WGS sequence"/>
</dbReference>
<name>A0A0L0C2I2_LUCCU</name>
<gene>
    <name evidence="1" type="ORF">FF38_09501</name>
</gene>
<sequence>MDLIKEINEKYLALEAEVDSKLEKIKRDEIKFEKCNAVAIEKLQKYQTDKVLTFEEAMTRNANLLKSLEMTKARLRSRSTFSPVEQILDKALRNYKMDLELTQFDESGRRQHHTTTENIYDTVP</sequence>
<protein>
    <submittedName>
        <fullName evidence="1">Uncharacterized protein</fullName>
    </submittedName>
</protein>
<evidence type="ECO:0000313" key="1">
    <source>
        <dbReference type="EMBL" id="KNC26437.1"/>
    </source>
</evidence>
<dbReference type="OrthoDB" id="7731029at2759"/>
<dbReference type="EMBL" id="JRES01000986">
    <property type="protein sequence ID" value="KNC26437.1"/>
    <property type="molecule type" value="Genomic_DNA"/>
</dbReference>
<evidence type="ECO:0000313" key="2">
    <source>
        <dbReference type="Proteomes" id="UP000037069"/>
    </source>
</evidence>
<dbReference type="OMA" id="YDLIMHD"/>
<keyword evidence="2" id="KW-1185">Reference proteome</keyword>
<dbReference type="AlphaFoldDB" id="A0A0L0C2I2"/>
<accession>A0A0L0C2I2</accession>
<proteinExistence type="predicted"/>
<organism evidence="1 2">
    <name type="scientific">Lucilia cuprina</name>
    <name type="common">Green bottle fly</name>
    <name type="synonym">Australian sheep blowfly</name>
    <dbReference type="NCBI Taxonomy" id="7375"/>
    <lineage>
        <taxon>Eukaryota</taxon>
        <taxon>Metazoa</taxon>
        <taxon>Ecdysozoa</taxon>
        <taxon>Arthropoda</taxon>
        <taxon>Hexapoda</taxon>
        <taxon>Insecta</taxon>
        <taxon>Pterygota</taxon>
        <taxon>Neoptera</taxon>
        <taxon>Endopterygota</taxon>
        <taxon>Diptera</taxon>
        <taxon>Brachycera</taxon>
        <taxon>Muscomorpha</taxon>
        <taxon>Oestroidea</taxon>
        <taxon>Calliphoridae</taxon>
        <taxon>Luciliinae</taxon>
        <taxon>Lucilia</taxon>
    </lineage>
</organism>
<reference evidence="1 2" key="1">
    <citation type="journal article" date="2015" name="Nat. Commun.">
        <title>Lucilia cuprina genome unlocks parasitic fly biology to underpin future interventions.</title>
        <authorList>
            <person name="Anstead C.A."/>
            <person name="Korhonen P.K."/>
            <person name="Young N.D."/>
            <person name="Hall R.S."/>
            <person name="Jex A.R."/>
            <person name="Murali S.C."/>
            <person name="Hughes D.S."/>
            <person name="Lee S.F."/>
            <person name="Perry T."/>
            <person name="Stroehlein A.J."/>
            <person name="Ansell B.R."/>
            <person name="Breugelmans B."/>
            <person name="Hofmann A."/>
            <person name="Qu J."/>
            <person name="Dugan S."/>
            <person name="Lee S.L."/>
            <person name="Chao H."/>
            <person name="Dinh H."/>
            <person name="Han Y."/>
            <person name="Doddapaneni H.V."/>
            <person name="Worley K.C."/>
            <person name="Muzny D.M."/>
            <person name="Ioannidis P."/>
            <person name="Waterhouse R.M."/>
            <person name="Zdobnov E.M."/>
            <person name="James P.J."/>
            <person name="Bagnall N.H."/>
            <person name="Kotze A.C."/>
            <person name="Gibbs R.A."/>
            <person name="Richards S."/>
            <person name="Batterham P."/>
            <person name="Gasser R.B."/>
        </authorList>
    </citation>
    <scope>NUCLEOTIDE SEQUENCE [LARGE SCALE GENOMIC DNA]</scope>
    <source>
        <strain evidence="1 2">LS</strain>
        <tissue evidence="1">Full body</tissue>
    </source>
</reference>
<comment type="caution">
    <text evidence="1">The sequence shown here is derived from an EMBL/GenBank/DDBJ whole genome shotgun (WGS) entry which is preliminary data.</text>
</comment>